<dbReference type="InterPro" id="IPR032164">
    <property type="entry name" value="DUF5000"/>
</dbReference>
<dbReference type="Pfam" id="PF17166">
    <property type="entry name" value="DUF5126"/>
    <property type="match status" value="1"/>
</dbReference>
<feature type="domain" description="DUF5000" evidence="3">
    <location>
        <begin position="260"/>
        <end position="391"/>
    </location>
</feature>
<evidence type="ECO:0000256" key="1">
    <source>
        <dbReference type="SAM" id="SignalP"/>
    </source>
</evidence>
<keyword evidence="1" id="KW-0732">Signal</keyword>
<feature type="domain" description="DUF4959" evidence="2">
    <location>
        <begin position="19"/>
        <end position="121"/>
    </location>
</feature>
<feature type="signal peptide" evidence="1">
    <location>
        <begin position="1"/>
        <end position="18"/>
    </location>
</feature>
<dbReference type="Pfam" id="PF16323">
    <property type="entry name" value="DUF4959"/>
    <property type="match status" value="1"/>
</dbReference>
<dbReference type="Gene3D" id="2.60.120.260">
    <property type="entry name" value="Galactose-binding domain-like"/>
    <property type="match status" value="1"/>
</dbReference>
<dbReference type="OrthoDB" id="1312186at2"/>
<dbReference type="InterPro" id="IPR033431">
    <property type="entry name" value="DUF5126"/>
</dbReference>
<evidence type="ECO:0000313" key="6">
    <source>
        <dbReference type="Proteomes" id="UP000293347"/>
    </source>
</evidence>
<dbReference type="AlphaFoldDB" id="A0A4R0NL94"/>
<keyword evidence="6" id="KW-1185">Reference proteome</keyword>
<evidence type="ECO:0000259" key="3">
    <source>
        <dbReference type="Pfam" id="PF16391"/>
    </source>
</evidence>
<dbReference type="InterPro" id="IPR032527">
    <property type="entry name" value="DUF4959"/>
</dbReference>
<dbReference type="Proteomes" id="UP000293347">
    <property type="component" value="Unassembled WGS sequence"/>
</dbReference>
<evidence type="ECO:0000259" key="4">
    <source>
        <dbReference type="Pfam" id="PF17166"/>
    </source>
</evidence>
<organism evidence="5 6">
    <name type="scientific">Pedobacter psychroterrae</name>
    <dbReference type="NCBI Taxonomy" id="2530453"/>
    <lineage>
        <taxon>Bacteria</taxon>
        <taxon>Pseudomonadati</taxon>
        <taxon>Bacteroidota</taxon>
        <taxon>Sphingobacteriia</taxon>
        <taxon>Sphingobacteriales</taxon>
        <taxon>Sphingobacteriaceae</taxon>
        <taxon>Pedobacter</taxon>
    </lineage>
</organism>
<comment type="caution">
    <text evidence="5">The sequence shown here is derived from an EMBL/GenBank/DDBJ whole genome shotgun (WGS) entry which is preliminary data.</text>
</comment>
<sequence>MKSFKYLLMTCMACLTLAACKVDGPAPLDTDKGAPEPVTNIKVENLHGAAKITYRLPNDKKLLYVKAECMINGRMVEAKSSPYNNELLIEGFGTAGEAEVNLYSVSVSEKRSEPLVVKVNPLTPPYEDAFKSLELRETFGGANVSFDNPTEANLVINILAQQPNGDWKPAETYYTQKANGVFSARGFEPTPTKFAVYIKDRWNNYSDTLIKELVPIFEKQLDRTKFRELNLPTDQQAAFGWVMPNIWDGVIVNNSNIDKPGFHTSPNGIWPQWFSFSLGVKSKLSRFKYWQRGAWVSFTDRNIKQFEVWGSNDPAPDGSWDSWTKLMDGTSVKPSGLPIGTNSPEDIALVGAGEEFIFPENTPDVKYIRIKVLQTWSGAKSFYIMQVGFWGAEQ</sequence>
<gene>
    <name evidence="5" type="ORF">EZ437_12705</name>
</gene>
<name>A0A4R0NL94_9SPHI</name>
<dbReference type="EMBL" id="SJSL01000002">
    <property type="protein sequence ID" value="TCD01582.1"/>
    <property type="molecule type" value="Genomic_DNA"/>
</dbReference>
<evidence type="ECO:0000259" key="2">
    <source>
        <dbReference type="Pfam" id="PF16323"/>
    </source>
</evidence>
<protein>
    <submittedName>
        <fullName evidence="5">DUF5126 domain-containing protein</fullName>
    </submittedName>
</protein>
<dbReference type="InterPro" id="IPR008979">
    <property type="entry name" value="Galactose-bd-like_sf"/>
</dbReference>
<proteinExistence type="predicted"/>
<feature type="chain" id="PRO_5020351017" evidence="1">
    <location>
        <begin position="19"/>
        <end position="394"/>
    </location>
</feature>
<accession>A0A4R0NL94</accession>
<dbReference type="PROSITE" id="PS51257">
    <property type="entry name" value="PROKAR_LIPOPROTEIN"/>
    <property type="match status" value="1"/>
</dbReference>
<dbReference type="Pfam" id="PF16391">
    <property type="entry name" value="DUF5000"/>
    <property type="match status" value="1"/>
</dbReference>
<reference evidence="5 6" key="1">
    <citation type="submission" date="2019-02" db="EMBL/GenBank/DDBJ databases">
        <title>Pedobacter sp. RP-1-14 sp. nov., isolated from Arctic soil.</title>
        <authorList>
            <person name="Dahal R.H."/>
        </authorList>
    </citation>
    <scope>NUCLEOTIDE SEQUENCE [LARGE SCALE GENOMIC DNA]</scope>
    <source>
        <strain evidence="5 6">RP-1-14</strain>
    </source>
</reference>
<evidence type="ECO:0000313" key="5">
    <source>
        <dbReference type="EMBL" id="TCD01582.1"/>
    </source>
</evidence>
<feature type="domain" description="DUF5126" evidence="4">
    <location>
        <begin position="122"/>
        <end position="223"/>
    </location>
</feature>
<dbReference type="SUPFAM" id="SSF49785">
    <property type="entry name" value="Galactose-binding domain-like"/>
    <property type="match status" value="1"/>
</dbReference>